<gene>
    <name evidence="1" type="ORF">OSTQU699_LOCUS26</name>
</gene>
<reference evidence="1" key="1">
    <citation type="submission" date="2020-12" db="EMBL/GenBank/DDBJ databases">
        <authorList>
            <person name="Iha C."/>
        </authorList>
    </citation>
    <scope>NUCLEOTIDE SEQUENCE</scope>
</reference>
<accession>A0A8S1ILV6</accession>
<protein>
    <submittedName>
        <fullName evidence="1">Uncharacterized protein</fullName>
    </submittedName>
</protein>
<evidence type="ECO:0000313" key="2">
    <source>
        <dbReference type="Proteomes" id="UP000708148"/>
    </source>
</evidence>
<name>A0A8S1ILV6_9CHLO</name>
<feature type="non-terminal residue" evidence="1">
    <location>
        <position position="55"/>
    </location>
</feature>
<comment type="caution">
    <text evidence="1">The sequence shown here is derived from an EMBL/GenBank/DDBJ whole genome shotgun (WGS) entry which is preliminary data.</text>
</comment>
<dbReference type="Proteomes" id="UP000708148">
    <property type="component" value="Unassembled WGS sequence"/>
</dbReference>
<sequence>KLESEVEGLHTEVVKLQADKAASNERAKDELTKNREVVSLLLKCLSGFLTNPAGQ</sequence>
<dbReference type="AlphaFoldDB" id="A0A8S1ILV6"/>
<dbReference type="EMBL" id="CAJHUC010000025">
    <property type="protein sequence ID" value="CAD7694662.1"/>
    <property type="molecule type" value="Genomic_DNA"/>
</dbReference>
<organism evidence="1 2">
    <name type="scientific">Ostreobium quekettii</name>
    <dbReference type="NCBI Taxonomy" id="121088"/>
    <lineage>
        <taxon>Eukaryota</taxon>
        <taxon>Viridiplantae</taxon>
        <taxon>Chlorophyta</taxon>
        <taxon>core chlorophytes</taxon>
        <taxon>Ulvophyceae</taxon>
        <taxon>TCBD clade</taxon>
        <taxon>Bryopsidales</taxon>
        <taxon>Ostreobineae</taxon>
        <taxon>Ostreobiaceae</taxon>
        <taxon>Ostreobium</taxon>
    </lineage>
</organism>
<keyword evidence="2" id="KW-1185">Reference proteome</keyword>
<feature type="non-terminal residue" evidence="1">
    <location>
        <position position="1"/>
    </location>
</feature>
<proteinExistence type="predicted"/>
<evidence type="ECO:0000313" key="1">
    <source>
        <dbReference type="EMBL" id="CAD7694662.1"/>
    </source>
</evidence>